<dbReference type="NCBIfam" id="NF047637">
    <property type="entry name" value="lipo_CC0125"/>
    <property type="match status" value="1"/>
</dbReference>
<protein>
    <recommendedName>
        <fullName evidence="4">Lipoprotein</fullName>
    </recommendedName>
</protein>
<feature type="signal peptide" evidence="1">
    <location>
        <begin position="1"/>
        <end position="21"/>
    </location>
</feature>
<proteinExistence type="predicted"/>
<keyword evidence="1" id="KW-0732">Signal</keyword>
<evidence type="ECO:0000256" key="1">
    <source>
        <dbReference type="SAM" id="SignalP"/>
    </source>
</evidence>
<keyword evidence="3" id="KW-1185">Reference proteome</keyword>
<sequence length="153" mass="16299">MRLRTLAAATLACALAGCATGYHSTSNPLLGWTGGYWDRKGPGSTIKVGFAGNGFIKPEKVGIYLLYRSAEVTQREGGTHFVLYSSLYDAVADVRSTERKVSSTFGKPATHAYIWVVPEGERDAIPAAAILERYAAEVKGAEAAPATGKETSR</sequence>
<accession>A0ABW2YDJ6</accession>
<comment type="caution">
    <text evidence="2">The sequence shown here is derived from an EMBL/GenBank/DDBJ whole genome shotgun (WGS) entry which is preliminary data.</text>
</comment>
<reference evidence="3" key="1">
    <citation type="journal article" date="2019" name="Int. J. Syst. Evol. Microbiol.">
        <title>The Global Catalogue of Microorganisms (GCM) 10K type strain sequencing project: providing services to taxonomists for standard genome sequencing and annotation.</title>
        <authorList>
            <consortium name="The Broad Institute Genomics Platform"/>
            <consortium name="The Broad Institute Genome Sequencing Center for Infectious Disease"/>
            <person name="Wu L."/>
            <person name="Ma J."/>
        </authorList>
    </citation>
    <scope>NUCLEOTIDE SEQUENCE [LARGE SCALE GENOMIC DNA]</scope>
    <source>
        <strain evidence="3">CCUG 55585</strain>
    </source>
</reference>
<dbReference type="RefSeq" id="WP_386823544.1">
    <property type="nucleotide sequence ID" value="NZ_JBHTIF010000001.1"/>
</dbReference>
<evidence type="ECO:0008006" key="4">
    <source>
        <dbReference type="Google" id="ProtNLM"/>
    </source>
</evidence>
<organism evidence="2 3">
    <name type="scientific">Lysobacter brunescens</name>
    <dbReference type="NCBI Taxonomy" id="262323"/>
    <lineage>
        <taxon>Bacteria</taxon>
        <taxon>Pseudomonadati</taxon>
        <taxon>Pseudomonadota</taxon>
        <taxon>Gammaproteobacteria</taxon>
        <taxon>Lysobacterales</taxon>
        <taxon>Lysobacteraceae</taxon>
        <taxon>Lysobacter</taxon>
    </lineage>
</organism>
<feature type="chain" id="PRO_5047147523" description="Lipoprotein" evidence="1">
    <location>
        <begin position="22"/>
        <end position="153"/>
    </location>
</feature>
<dbReference type="Proteomes" id="UP001597110">
    <property type="component" value="Unassembled WGS sequence"/>
</dbReference>
<gene>
    <name evidence="2" type="ORF">ACFQ0E_10190</name>
</gene>
<evidence type="ECO:0000313" key="3">
    <source>
        <dbReference type="Proteomes" id="UP001597110"/>
    </source>
</evidence>
<evidence type="ECO:0000313" key="2">
    <source>
        <dbReference type="EMBL" id="MFD0725968.1"/>
    </source>
</evidence>
<dbReference type="PROSITE" id="PS51257">
    <property type="entry name" value="PROKAR_LIPOPROTEIN"/>
    <property type="match status" value="1"/>
</dbReference>
<dbReference type="EMBL" id="JBHTIF010000001">
    <property type="protein sequence ID" value="MFD0725968.1"/>
    <property type="molecule type" value="Genomic_DNA"/>
</dbReference>
<name>A0ABW2YDJ6_9GAMM</name>